<accession>A0A0F8YSY3</accession>
<evidence type="ECO:0000313" key="1">
    <source>
        <dbReference type="EMBL" id="KKK51116.1"/>
    </source>
</evidence>
<name>A0A0F8YSY3_9ZZZZ</name>
<dbReference type="EMBL" id="LAZR01067671">
    <property type="protein sequence ID" value="KKK51116.1"/>
    <property type="molecule type" value="Genomic_DNA"/>
</dbReference>
<feature type="non-terminal residue" evidence="1">
    <location>
        <position position="99"/>
    </location>
</feature>
<protein>
    <submittedName>
        <fullName evidence="1">Uncharacterized protein</fullName>
    </submittedName>
</protein>
<dbReference type="InterPro" id="IPR045864">
    <property type="entry name" value="aa-tRNA-synth_II/BPL/LPL"/>
</dbReference>
<sequence>MLCKMSSELKRLVVLKAAVVSAIRKEMNGRGAVESYYNKITGGSGACESINTAFMLKNAPKLSFLSQTDQLLMEAEILEYDIDAIWTLGRSYRNEPRAG</sequence>
<proteinExistence type="predicted"/>
<dbReference type="AlphaFoldDB" id="A0A0F8YSY3"/>
<gene>
    <name evidence="1" type="ORF">LCGC14_3118160</name>
</gene>
<reference evidence="1" key="1">
    <citation type="journal article" date="2015" name="Nature">
        <title>Complex archaea that bridge the gap between prokaryotes and eukaryotes.</title>
        <authorList>
            <person name="Spang A."/>
            <person name="Saw J.H."/>
            <person name="Jorgensen S.L."/>
            <person name="Zaremba-Niedzwiedzka K."/>
            <person name="Martijn J."/>
            <person name="Lind A.E."/>
            <person name="van Eijk R."/>
            <person name="Schleper C."/>
            <person name="Guy L."/>
            <person name="Ettema T.J."/>
        </authorList>
    </citation>
    <scope>NUCLEOTIDE SEQUENCE</scope>
</reference>
<organism evidence="1">
    <name type="scientific">marine sediment metagenome</name>
    <dbReference type="NCBI Taxonomy" id="412755"/>
    <lineage>
        <taxon>unclassified sequences</taxon>
        <taxon>metagenomes</taxon>
        <taxon>ecological metagenomes</taxon>
    </lineage>
</organism>
<comment type="caution">
    <text evidence="1">The sequence shown here is derived from an EMBL/GenBank/DDBJ whole genome shotgun (WGS) entry which is preliminary data.</text>
</comment>
<dbReference type="Gene3D" id="3.30.930.10">
    <property type="entry name" value="Bira Bifunctional Protein, Domain 2"/>
    <property type="match status" value="1"/>
</dbReference>